<evidence type="ECO:0000313" key="2">
    <source>
        <dbReference type="Proteomes" id="UP001360424"/>
    </source>
</evidence>
<dbReference type="EMBL" id="CP135136">
    <property type="protein sequence ID" value="WWR12087.1"/>
    <property type="molecule type" value="Genomic_DNA"/>
</dbReference>
<reference evidence="1" key="1">
    <citation type="submission" date="2023-09" db="EMBL/GenBank/DDBJ databases">
        <title>Genomes of two closely related lineages of the louse Polyplax serrata with different host specificities.</title>
        <authorList>
            <person name="Martinu J."/>
            <person name="Tarabai H."/>
            <person name="Stefka J."/>
            <person name="Hypsa V."/>
        </authorList>
    </citation>
    <scope>NUCLEOTIDE SEQUENCE [LARGE SCALE GENOMIC DNA]</scope>
    <source>
        <strain evidence="1">HR10_N</strain>
    </source>
</reference>
<keyword evidence="2" id="KW-1185">Reference proteome</keyword>
<proteinExistence type="predicted"/>
<dbReference type="RefSeq" id="WP_338521699.1">
    <property type="nucleotide sequence ID" value="NZ_CP135136.1"/>
</dbReference>
<sequence>MINIVINNNKKMLSEKVEYNLIHKNYYFNMLISLGYSFTYPPLANLISIYCNISIKEQWLVVSLVHWKIYYNQVMIVASDSSLQLNELESRLWFYEISQFFKSDDINLIYYSPYIWLINVKKKPLICNPSVYTLLNKPIYPSLFYLDKTFFWQKKITELQMYLYSHPLNKWRHSDLTVNSLWIWGHGKFIFPKLTKIITNDLILLKYFSEFNNIMDYSCKLKFDQNCCIFIKYPEKKIFSYLKKKLRKYSTCWHWNNISLYYQAKKFWFF</sequence>
<dbReference type="Proteomes" id="UP001360424">
    <property type="component" value="Chromosome"/>
</dbReference>
<accession>A0ABZ2GY85</accession>
<gene>
    <name evidence="1" type="ORF">RQL38_00370</name>
</gene>
<evidence type="ECO:0000313" key="1">
    <source>
        <dbReference type="EMBL" id="WWR12087.1"/>
    </source>
</evidence>
<organism evidence="1 2">
    <name type="scientific">Candidatus Legionella polyplacis</name>
    <dbReference type="NCBI Taxonomy" id="2005262"/>
    <lineage>
        <taxon>Bacteria</taxon>
        <taxon>Pseudomonadati</taxon>
        <taxon>Pseudomonadota</taxon>
        <taxon>Gammaproteobacteria</taxon>
        <taxon>Legionellales</taxon>
        <taxon>Legionellaceae</taxon>
        <taxon>Legionella</taxon>
    </lineage>
</organism>
<name>A0ABZ2GY85_9GAMM</name>
<protein>
    <submittedName>
        <fullName evidence="1">Uncharacterized protein</fullName>
    </submittedName>
</protein>